<protein>
    <submittedName>
        <fullName evidence="1">Uncharacterized protein</fullName>
    </submittedName>
</protein>
<organism evidence="1 2">
    <name type="scientific">Epilithonimonas arachidiradicis</name>
    <dbReference type="NCBI Taxonomy" id="1617282"/>
    <lineage>
        <taxon>Bacteria</taxon>
        <taxon>Pseudomonadati</taxon>
        <taxon>Bacteroidota</taxon>
        <taxon>Flavobacteriia</taxon>
        <taxon>Flavobacteriales</taxon>
        <taxon>Weeksellaceae</taxon>
        <taxon>Chryseobacterium group</taxon>
        <taxon>Epilithonimonas</taxon>
    </lineage>
</organism>
<comment type="caution">
    <text evidence="1">The sequence shown here is derived from an EMBL/GenBank/DDBJ whole genome shotgun (WGS) entry which is preliminary data.</text>
</comment>
<dbReference type="AlphaFoldDB" id="A0A420CPV4"/>
<reference evidence="1 2" key="1">
    <citation type="submission" date="2018-09" db="EMBL/GenBank/DDBJ databases">
        <title>Genomic Encyclopedia of Archaeal and Bacterial Type Strains, Phase II (KMG-II): from individual species to whole genera.</title>
        <authorList>
            <person name="Goeker M."/>
        </authorList>
    </citation>
    <scope>NUCLEOTIDE SEQUENCE [LARGE SCALE GENOMIC DNA]</scope>
    <source>
        <strain evidence="1 2">DSM 27620</strain>
    </source>
</reference>
<dbReference type="Proteomes" id="UP000285906">
    <property type="component" value="Unassembled WGS sequence"/>
</dbReference>
<evidence type="ECO:0000313" key="2">
    <source>
        <dbReference type="Proteomes" id="UP000285906"/>
    </source>
</evidence>
<evidence type="ECO:0000313" key="1">
    <source>
        <dbReference type="EMBL" id="RKE80427.1"/>
    </source>
</evidence>
<name>A0A420CPV4_9FLAO</name>
<proteinExistence type="predicted"/>
<dbReference type="EMBL" id="RAQH01000009">
    <property type="protein sequence ID" value="RKE80427.1"/>
    <property type="molecule type" value="Genomic_DNA"/>
</dbReference>
<accession>A0A420CPV4</accession>
<gene>
    <name evidence="1" type="ORF">BXY58_2952</name>
</gene>
<sequence length="38" mass="4311">MPRNHEADICNPNNDAYQAALNNHSNQLNPNNENYQGD</sequence>